<dbReference type="CDD" id="cd09323">
    <property type="entry name" value="TDT_SLAC1_like"/>
    <property type="match status" value="1"/>
</dbReference>
<evidence type="ECO:0000259" key="8">
    <source>
        <dbReference type="Pfam" id="PF01814"/>
    </source>
</evidence>
<dbReference type="InterPro" id="IPR014025">
    <property type="entry name" value="Glutaredoxin_subgr"/>
</dbReference>
<evidence type="ECO:0000313" key="9">
    <source>
        <dbReference type="EMBL" id="CBJ26922.1"/>
    </source>
</evidence>
<feature type="transmembrane region" description="Helical" evidence="6">
    <location>
        <begin position="623"/>
        <end position="643"/>
    </location>
</feature>
<keyword evidence="3 6" id="KW-1133">Transmembrane helix</keyword>
<dbReference type="PANTHER" id="PTHR37955:SF1">
    <property type="entry name" value="DEP DOMAIN-CONTAINING PROTEIN"/>
    <property type="match status" value="1"/>
</dbReference>
<protein>
    <submittedName>
        <fullName evidence="9">Glutaredoxin glutaredoxin/malate transporter fusion protein</fullName>
        <ecNumber evidence="9">1.20.4.1</ecNumber>
    </submittedName>
</protein>
<dbReference type="InterPro" id="IPR012312">
    <property type="entry name" value="Hemerythrin-like"/>
</dbReference>
<comment type="subcellular location">
    <subcellularLocation>
        <location evidence="1">Membrane</location>
        <topology evidence="1">Multi-pass membrane protein</topology>
    </subcellularLocation>
</comment>
<feature type="transmembrane region" description="Helical" evidence="6">
    <location>
        <begin position="439"/>
        <end position="456"/>
    </location>
</feature>
<evidence type="ECO:0000259" key="7">
    <source>
        <dbReference type="Pfam" id="PF00462"/>
    </source>
</evidence>
<dbReference type="EMBL" id="FN648708">
    <property type="protein sequence ID" value="CBJ26922.1"/>
    <property type="molecule type" value="Genomic_DNA"/>
</dbReference>
<dbReference type="Pfam" id="PF00462">
    <property type="entry name" value="Glutaredoxin"/>
    <property type="match status" value="1"/>
</dbReference>
<evidence type="ECO:0000256" key="6">
    <source>
        <dbReference type="SAM" id="Phobius"/>
    </source>
</evidence>
<feature type="transmembrane region" description="Helical" evidence="6">
    <location>
        <begin position="592"/>
        <end position="611"/>
    </location>
</feature>
<keyword evidence="9" id="KW-0560">Oxidoreductase</keyword>
<reference evidence="9 10" key="1">
    <citation type="journal article" date="2010" name="Nature">
        <title>The Ectocarpus genome and the independent evolution of multicellularity in brown algae.</title>
        <authorList>
            <person name="Cock J.M."/>
            <person name="Sterck L."/>
            <person name="Rouze P."/>
            <person name="Scornet D."/>
            <person name="Allen A.E."/>
            <person name="Amoutzias G."/>
            <person name="Anthouard V."/>
            <person name="Artiguenave F."/>
            <person name="Aury J.M."/>
            <person name="Badger J.H."/>
            <person name="Beszteri B."/>
            <person name="Billiau K."/>
            <person name="Bonnet E."/>
            <person name="Bothwell J.H."/>
            <person name="Bowler C."/>
            <person name="Boyen C."/>
            <person name="Brownlee C."/>
            <person name="Carrano C.J."/>
            <person name="Charrier B."/>
            <person name="Cho G.Y."/>
            <person name="Coelho S.M."/>
            <person name="Collen J."/>
            <person name="Corre E."/>
            <person name="Da Silva C."/>
            <person name="Delage L."/>
            <person name="Delaroque N."/>
            <person name="Dittami S.M."/>
            <person name="Doulbeau S."/>
            <person name="Elias M."/>
            <person name="Farnham G."/>
            <person name="Gachon C.M."/>
            <person name="Gschloessl B."/>
            <person name="Heesch S."/>
            <person name="Jabbari K."/>
            <person name="Jubin C."/>
            <person name="Kawai H."/>
            <person name="Kimura K."/>
            <person name="Kloareg B."/>
            <person name="Kupper F.C."/>
            <person name="Lang D."/>
            <person name="Le Bail A."/>
            <person name="Leblanc C."/>
            <person name="Lerouge P."/>
            <person name="Lohr M."/>
            <person name="Lopez P.J."/>
            <person name="Martens C."/>
            <person name="Maumus F."/>
            <person name="Michel G."/>
            <person name="Miranda-Saavedra D."/>
            <person name="Morales J."/>
            <person name="Moreau H."/>
            <person name="Motomura T."/>
            <person name="Nagasato C."/>
            <person name="Napoli C.A."/>
            <person name="Nelson D.R."/>
            <person name="Nyvall-Collen P."/>
            <person name="Peters A.F."/>
            <person name="Pommier C."/>
            <person name="Potin P."/>
            <person name="Poulain J."/>
            <person name="Quesneville H."/>
            <person name="Read B."/>
            <person name="Rensing S.A."/>
            <person name="Ritter A."/>
            <person name="Rousvoal S."/>
            <person name="Samanta M."/>
            <person name="Samson G."/>
            <person name="Schroeder D.C."/>
            <person name="Segurens B."/>
            <person name="Strittmatter M."/>
            <person name="Tonon T."/>
            <person name="Tregear J.W."/>
            <person name="Valentin K."/>
            <person name="von Dassow P."/>
            <person name="Yamagishi T."/>
            <person name="Van de Peer Y."/>
            <person name="Wincker P."/>
        </authorList>
    </citation>
    <scope>NUCLEOTIDE SEQUENCE [LARGE SCALE GENOMIC DNA]</scope>
    <source>
        <strain evidence="10">Ec32 / CCAP1310/4</strain>
    </source>
</reference>
<feature type="transmembrane region" description="Helical" evidence="6">
    <location>
        <begin position="497"/>
        <end position="516"/>
    </location>
</feature>
<evidence type="ECO:0000256" key="1">
    <source>
        <dbReference type="ARBA" id="ARBA00004141"/>
    </source>
</evidence>
<dbReference type="Gene3D" id="1.50.10.150">
    <property type="entry name" value="Voltage-dependent anion channel"/>
    <property type="match status" value="1"/>
</dbReference>
<dbReference type="GO" id="GO:0008794">
    <property type="term" value="F:arsenate reductase (glutaredoxin) activity"/>
    <property type="evidence" value="ECO:0007669"/>
    <property type="project" value="UniProtKB-EC"/>
</dbReference>
<dbReference type="OrthoDB" id="418495at2759"/>
<feature type="transmembrane region" description="Helical" evidence="6">
    <location>
        <begin position="528"/>
        <end position="550"/>
    </location>
</feature>
<feature type="transmembrane region" description="Helical" evidence="6">
    <location>
        <begin position="397"/>
        <end position="418"/>
    </location>
</feature>
<dbReference type="SUPFAM" id="SSF52833">
    <property type="entry name" value="Thioredoxin-like"/>
    <property type="match status" value="1"/>
</dbReference>
<feature type="transmembrane region" description="Helical" evidence="6">
    <location>
        <begin position="649"/>
        <end position="672"/>
    </location>
</feature>
<evidence type="ECO:0000313" key="10">
    <source>
        <dbReference type="Proteomes" id="UP000002630"/>
    </source>
</evidence>
<dbReference type="EC" id="1.20.4.1" evidence="9"/>
<evidence type="ECO:0000256" key="3">
    <source>
        <dbReference type="ARBA" id="ARBA00022989"/>
    </source>
</evidence>
<feature type="domain" description="Hemerythrin-like" evidence="8">
    <location>
        <begin position="694"/>
        <end position="826"/>
    </location>
</feature>
<name>D7G375_ECTSI</name>
<dbReference type="PRINTS" id="PR00160">
    <property type="entry name" value="GLUTAREDOXIN"/>
</dbReference>
<evidence type="ECO:0000256" key="2">
    <source>
        <dbReference type="ARBA" id="ARBA00022692"/>
    </source>
</evidence>
<keyword evidence="4 6" id="KW-0472">Membrane</keyword>
<gene>
    <name evidence="9" type="primary">GRX</name>
    <name evidence="9" type="ORF">Esi_0050_0061</name>
</gene>
<dbReference type="EMBL" id="FN649734">
    <property type="protein sequence ID" value="CBJ26922.1"/>
    <property type="molecule type" value="Genomic_DNA"/>
</dbReference>
<organism evidence="9 10">
    <name type="scientific">Ectocarpus siliculosus</name>
    <name type="common">Brown alga</name>
    <name type="synonym">Conferva siliculosa</name>
    <dbReference type="NCBI Taxonomy" id="2880"/>
    <lineage>
        <taxon>Eukaryota</taxon>
        <taxon>Sar</taxon>
        <taxon>Stramenopiles</taxon>
        <taxon>Ochrophyta</taxon>
        <taxon>PX clade</taxon>
        <taxon>Phaeophyceae</taxon>
        <taxon>Ectocarpales</taxon>
        <taxon>Ectocarpaceae</taxon>
        <taxon>Ectocarpus</taxon>
    </lineage>
</organism>
<dbReference type="eggNOG" id="KOG1752">
    <property type="taxonomic scope" value="Eukaryota"/>
</dbReference>
<dbReference type="InParanoid" id="D7G375"/>
<evidence type="ECO:0000256" key="4">
    <source>
        <dbReference type="ARBA" id="ARBA00023136"/>
    </source>
</evidence>
<feature type="transmembrane region" description="Helical" evidence="6">
    <location>
        <begin position="562"/>
        <end position="580"/>
    </location>
</feature>
<dbReference type="InterPro" id="IPR036249">
    <property type="entry name" value="Thioredoxin-like_sf"/>
</dbReference>
<accession>D7G375</accession>
<feature type="transmembrane region" description="Helical" evidence="6">
    <location>
        <begin position="363"/>
        <end position="385"/>
    </location>
</feature>
<feature type="compositionally biased region" description="Basic residues" evidence="5">
    <location>
        <begin position="1"/>
        <end position="10"/>
    </location>
</feature>
<feature type="region of interest" description="Disordered" evidence="5">
    <location>
        <begin position="1"/>
        <end position="76"/>
    </location>
</feature>
<dbReference type="InterPro" id="IPR038665">
    <property type="entry name" value="Voltage-dep_anion_channel_sf"/>
</dbReference>
<proteinExistence type="predicted"/>
<dbReference type="Gene3D" id="1.20.120.520">
    <property type="entry name" value="nmb1532 protein domain like"/>
    <property type="match status" value="1"/>
</dbReference>
<dbReference type="InterPro" id="IPR002109">
    <property type="entry name" value="Glutaredoxin"/>
</dbReference>
<evidence type="ECO:0000256" key="5">
    <source>
        <dbReference type="SAM" id="MobiDB-lite"/>
    </source>
</evidence>
<dbReference type="Gene3D" id="3.40.30.10">
    <property type="entry name" value="Glutaredoxin"/>
    <property type="match status" value="1"/>
</dbReference>
<keyword evidence="2 6" id="KW-0812">Transmembrane</keyword>
<dbReference type="InterPro" id="IPR052951">
    <property type="entry name" value="Tellurite_res_ion_channel"/>
</dbReference>
<sequence>MSYPTKKPHGRSSGWSQPRADLQPRPSVRLNTNGTAEDVWLEPVATDQGSTDQGSTDHSSTDQGSSEQVSSASAERFVEDVGGLGPRAEIQDMIAQRGSVKSGLQGMIDTNPVLVIATSTCPFCVEAKRALAGHGITDQFVYIDQEPNTAEIRKAMTALAANRTSVPQIWINQKHVGGCDDLKALDKTGDLGVALEGIPRPAPAFDIESGPGPEKSPADVDAAVSTYPGPTAAYFPMFHAPISVDNRAVRLGGSLTSIYAAACVVFAERYVTSWVVLGMFVSKTLDMTGLPGPYALLVKLPFAGTKPRLQADTLYAWDEANLRTGKDVAPESITYRTKGLPPNPTDLRARPYDSKDKWQQFHIIKYVHITLFMAPLAILGLALPWAKLHDTVGTSPLVWQVLAWTGVALQAVLGTLYFTKCALYPKKVRKEWCHPIKHNMFAVPFISFIIMSFLATRWSSVSGDLARALFWIGSAPLNALALYTVASWIAIRRDQEFVNPTWILMPVGNLVGAMAARAVDGDYAEWGWYLFGVGALLWLALWPITFLMSIDNHHSDPNRRNFYGIWVAPPAVAMMAYANLSGLSSIDNVQRILFYASLSMAMVLAMSTWPLNFFVGGKFDMSLFAFAFPLDVLASAAITVYGYTQTDTMQVISIVAITVASMVNAVNVLLLLGAVKGKHVFTPEAKFSPMSFTKLTHEAFREALPRLEKLAAQVKPGAAGASKLREVASAWEAISKAHDVHSRHEDEVIFPTLETYFPGQTSTVGDDHKEHEELIHAVQSGLNSLLGSDGLGKKTEAVSANLLEELKANIRKFGKEVREHMDNEEHFYSTPVTRKFLNVTIAKDLARRSWDVTPNPEMSEFLRWVMSSLRIRGQRTKFLKTWVWAMPERAQLVGLMVYRVVDDVTWVQLAYDLPEIVPRGLPGYSRSF</sequence>
<dbReference type="GO" id="GO:0046583">
    <property type="term" value="F:monoatomic cation efflux transmembrane transporter activity"/>
    <property type="evidence" value="ECO:0007669"/>
    <property type="project" value="TreeGrafter"/>
</dbReference>
<feature type="domain" description="Glutaredoxin" evidence="7">
    <location>
        <begin position="113"/>
        <end position="176"/>
    </location>
</feature>
<keyword evidence="10" id="KW-1185">Reference proteome</keyword>
<dbReference type="InterPro" id="IPR004695">
    <property type="entry name" value="SLAC1/Mae1/Ssu1/TehA"/>
</dbReference>
<dbReference type="CDD" id="cd12108">
    <property type="entry name" value="Hr-like"/>
    <property type="match status" value="1"/>
</dbReference>
<dbReference type="PANTHER" id="PTHR37955">
    <property type="entry name" value="TELLURITE RESISTANCE PROTEIN TEHA"/>
    <property type="match status" value="1"/>
</dbReference>
<feature type="compositionally biased region" description="Polar residues" evidence="5">
    <location>
        <begin position="47"/>
        <end position="73"/>
    </location>
</feature>
<dbReference type="PROSITE" id="PS51354">
    <property type="entry name" value="GLUTAREDOXIN_2"/>
    <property type="match status" value="1"/>
</dbReference>
<dbReference type="Proteomes" id="UP000002630">
    <property type="component" value="Linkage Group LG09"/>
</dbReference>
<dbReference type="CDD" id="cd02066">
    <property type="entry name" value="GRX_family"/>
    <property type="match status" value="1"/>
</dbReference>
<dbReference type="GO" id="GO:0005886">
    <property type="term" value="C:plasma membrane"/>
    <property type="evidence" value="ECO:0007669"/>
    <property type="project" value="TreeGrafter"/>
</dbReference>
<dbReference type="Pfam" id="PF03595">
    <property type="entry name" value="SLAC1"/>
    <property type="match status" value="1"/>
</dbReference>
<dbReference type="Pfam" id="PF01814">
    <property type="entry name" value="Hemerythrin"/>
    <property type="match status" value="1"/>
</dbReference>
<dbReference type="AlphaFoldDB" id="D7G375"/>
<feature type="transmembrane region" description="Helical" evidence="6">
    <location>
        <begin position="468"/>
        <end position="490"/>
    </location>
</feature>